<organism evidence="2 3">
    <name type="scientific">Chryseobacterium camelliae</name>
    <dbReference type="NCBI Taxonomy" id="1265445"/>
    <lineage>
        <taxon>Bacteria</taxon>
        <taxon>Pseudomonadati</taxon>
        <taxon>Bacteroidota</taxon>
        <taxon>Flavobacteriia</taxon>
        <taxon>Flavobacteriales</taxon>
        <taxon>Weeksellaceae</taxon>
        <taxon>Chryseobacterium group</taxon>
        <taxon>Chryseobacterium</taxon>
    </lineage>
</organism>
<reference evidence="2 3" key="1">
    <citation type="submission" date="2023-07" db="EMBL/GenBank/DDBJ databases">
        <title>Functional and genomic diversity of the sorghum phyllosphere microbiome.</title>
        <authorList>
            <person name="Shade A."/>
        </authorList>
    </citation>
    <scope>NUCLEOTIDE SEQUENCE [LARGE SCALE GENOMIC DNA]</scope>
    <source>
        <strain evidence="2 3">SORGH_AS_1064</strain>
    </source>
</reference>
<gene>
    <name evidence="2" type="ORF">QE404_000955</name>
</gene>
<protein>
    <submittedName>
        <fullName evidence="2">Damage-inducible protein DinB</fullName>
    </submittedName>
</protein>
<evidence type="ECO:0000313" key="3">
    <source>
        <dbReference type="Proteomes" id="UP001225072"/>
    </source>
</evidence>
<keyword evidence="3" id="KW-1185">Reference proteome</keyword>
<dbReference type="EMBL" id="JAUTAL010000001">
    <property type="protein sequence ID" value="MDQ1095808.1"/>
    <property type="molecule type" value="Genomic_DNA"/>
</dbReference>
<dbReference type="InterPro" id="IPR024775">
    <property type="entry name" value="DinB-like"/>
</dbReference>
<dbReference type="RefSeq" id="WP_307447145.1">
    <property type="nucleotide sequence ID" value="NZ_JAUTAL010000001.1"/>
</dbReference>
<comment type="caution">
    <text evidence="2">The sequence shown here is derived from an EMBL/GenBank/DDBJ whole genome shotgun (WGS) entry which is preliminary data.</text>
</comment>
<dbReference type="SUPFAM" id="SSF109854">
    <property type="entry name" value="DinB/YfiT-like putative metalloenzymes"/>
    <property type="match status" value="1"/>
</dbReference>
<name>A0ABU0TI41_9FLAO</name>
<dbReference type="Pfam" id="PF12867">
    <property type="entry name" value="DinB_2"/>
    <property type="match status" value="1"/>
</dbReference>
<proteinExistence type="predicted"/>
<dbReference type="InterPro" id="IPR034660">
    <property type="entry name" value="DinB/YfiT-like"/>
</dbReference>
<evidence type="ECO:0000259" key="1">
    <source>
        <dbReference type="Pfam" id="PF12867"/>
    </source>
</evidence>
<sequence length="158" mass="18620">MATTLIKDIIRQIHDLHDGDLWLDETFAKKIDQVNEIQAFTRPLPDLHSPAELLSHLIVWRRAVMGRLNGQVVRLELDDPSNWKTNDELRLAGWEALKKDFYQSKQEIIDLLNDKDDDYLDTFSVDYEKDFRYFLQGLVHHDLYHLGQLGISVKYLKK</sequence>
<dbReference type="Proteomes" id="UP001225072">
    <property type="component" value="Unassembled WGS sequence"/>
</dbReference>
<dbReference type="Gene3D" id="1.20.120.450">
    <property type="entry name" value="dinb family like domain"/>
    <property type="match status" value="1"/>
</dbReference>
<evidence type="ECO:0000313" key="2">
    <source>
        <dbReference type="EMBL" id="MDQ1095808.1"/>
    </source>
</evidence>
<accession>A0ABU0TI41</accession>
<feature type="domain" description="DinB-like" evidence="1">
    <location>
        <begin position="31"/>
        <end position="149"/>
    </location>
</feature>